<evidence type="ECO:0000259" key="1">
    <source>
        <dbReference type="Pfam" id="PF12697"/>
    </source>
</evidence>
<evidence type="ECO:0000313" key="2">
    <source>
        <dbReference type="EMBL" id="SDX04068.1"/>
    </source>
</evidence>
<dbReference type="STRING" id="356660.SAMN05444336_103116"/>
<dbReference type="InterPro" id="IPR000073">
    <property type="entry name" value="AB_hydrolase_1"/>
</dbReference>
<dbReference type="AlphaFoldDB" id="A0A1H2YGV1"/>
<dbReference type="Gene3D" id="3.40.50.1820">
    <property type="entry name" value="alpha/beta hydrolase"/>
    <property type="match status" value="1"/>
</dbReference>
<dbReference type="SUPFAM" id="SSF53474">
    <property type="entry name" value="alpha/beta-Hydrolases"/>
    <property type="match status" value="1"/>
</dbReference>
<proteinExistence type="predicted"/>
<dbReference type="Pfam" id="PF12697">
    <property type="entry name" value="Abhydrolase_6"/>
    <property type="match status" value="1"/>
</dbReference>
<dbReference type="EMBL" id="FNMZ01000003">
    <property type="protein sequence ID" value="SDX04068.1"/>
    <property type="molecule type" value="Genomic_DNA"/>
</dbReference>
<reference evidence="2 3" key="1">
    <citation type="submission" date="2016-10" db="EMBL/GenBank/DDBJ databases">
        <authorList>
            <person name="de Groot N.N."/>
        </authorList>
    </citation>
    <scope>NUCLEOTIDE SEQUENCE [LARGE SCALE GENOMIC DNA]</scope>
    <source>
        <strain evidence="2 3">DSM 17890</strain>
    </source>
</reference>
<dbReference type="PANTHER" id="PTHR43798">
    <property type="entry name" value="MONOACYLGLYCEROL LIPASE"/>
    <property type="match status" value="1"/>
</dbReference>
<organism evidence="2 3">
    <name type="scientific">Albimonas donghaensis</name>
    <dbReference type="NCBI Taxonomy" id="356660"/>
    <lineage>
        <taxon>Bacteria</taxon>
        <taxon>Pseudomonadati</taxon>
        <taxon>Pseudomonadota</taxon>
        <taxon>Alphaproteobacteria</taxon>
        <taxon>Rhodobacterales</taxon>
        <taxon>Paracoccaceae</taxon>
        <taxon>Albimonas</taxon>
    </lineage>
</organism>
<feature type="domain" description="AB hydrolase-1" evidence="1">
    <location>
        <begin position="25"/>
        <end position="257"/>
    </location>
</feature>
<evidence type="ECO:0000313" key="3">
    <source>
        <dbReference type="Proteomes" id="UP000199118"/>
    </source>
</evidence>
<accession>A0A1H2YGV1</accession>
<dbReference type="InterPro" id="IPR050266">
    <property type="entry name" value="AB_hydrolase_sf"/>
</dbReference>
<dbReference type="RefSeq" id="WP_092681286.1">
    <property type="nucleotide sequence ID" value="NZ_FNMZ01000003.1"/>
</dbReference>
<dbReference type="OrthoDB" id="9804723at2"/>
<dbReference type="PRINTS" id="PR00111">
    <property type="entry name" value="ABHYDROLASE"/>
</dbReference>
<dbReference type="PANTHER" id="PTHR43798:SF33">
    <property type="entry name" value="HYDROLASE, PUTATIVE (AFU_ORTHOLOGUE AFUA_2G14860)-RELATED"/>
    <property type="match status" value="1"/>
</dbReference>
<dbReference type="InterPro" id="IPR029058">
    <property type="entry name" value="AB_hydrolase_fold"/>
</dbReference>
<dbReference type="Proteomes" id="UP000199118">
    <property type="component" value="Unassembled WGS sequence"/>
</dbReference>
<dbReference type="GO" id="GO:0016020">
    <property type="term" value="C:membrane"/>
    <property type="evidence" value="ECO:0007669"/>
    <property type="project" value="TreeGrafter"/>
</dbReference>
<protein>
    <submittedName>
        <fullName evidence="2">Pimeloyl-ACP methyl ester carboxylesterase</fullName>
    </submittedName>
</protein>
<sequence>MPEAMLRGARVQYRSYGEDKPGTPVLLAHCSLAHSGLWKPIAEALSVDRPVIAPDMPAHGRSDLPPAGESLQLFAAEMLAMMAESFGRPAHLVGLSLGGAAQSRAAWKRPELAASLTMIEPVLFHLLHKPGEEPPVYDPDISDEALGEALDEFIGAWGAPGRVKEMTAERRAYFMRCYRELRLDNAWVVARPQGQIELPDFARLPMPVFLLGGAESQPDALRVLDAIKGVLPGARRRDIPGAGHMSPVTHWQDVLAELQAFFAAAEADAAAVA</sequence>
<name>A0A1H2YGV1_9RHOB</name>
<keyword evidence="3" id="KW-1185">Reference proteome</keyword>
<gene>
    <name evidence="2" type="ORF">SAMN05444336_103116</name>
</gene>